<dbReference type="GO" id="GO:0003677">
    <property type="term" value="F:DNA binding"/>
    <property type="evidence" value="ECO:0007669"/>
    <property type="project" value="InterPro"/>
</dbReference>
<comment type="caution">
    <text evidence="1">The sequence shown here is derived from an EMBL/GenBank/DDBJ whole genome shotgun (WGS) entry which is preliminary data.</text>
</comment>
<dbReference type="Gene3D" id="1.10.260.40">
    <property type="entry name" value="lambda repressor-like DNA-binding domains"/>
    <property type="match status" value="1"/>
</dbReference>
<gene>
    <name evidence="1" type="ORF">CARN6_0236</name>
</gene>
<reference evidence="1" key="1">
    <citation type="submission" date="2009-10" db="EMBL/GenBank/DDBJ databases">
        <title>Diversity of trophic interactions inside an arsenic-rich microbial ecosystem.</title>
        <authorList>
            <person name="Bertin P.N."/>
            <person name="Heinrich-Salmeron A."/>
            <person name="Pelletier E."/>
            <person name="Goulhen-Chollet F."/>
            <person name="Arsene-Ploetze F."/>
            <person name="Gallien S."/>
            <person name="Calteau A."/>
            <person name="Vallenet D."/>
            <person name="Casiot C."/>
            <person name="Chane-Woon-Ming B."/>
            <person name="Giloteaux L."/>
            <person name="Barakat M."/>
            <person name="Bonnefoy V."/>
            <person name="Bruneel O."/>
            <person name="Chandler M."/>
            <person name="Cleiss J."/>
            <person name="Duran R."/>
            <person name="Elbaz-Poulichet F."/>
            <person name="Fonknechten N."/>
            <person name="Lauga B."/>
            <person name="Mornico D."/>
            <person name="Ortet P."/>
            <person name="Schaeffer C."/>
            <person name="Siguier P."/>
            <person name="Alexander Thil Smith A."/>
            <person name="Van Dorsselaer A."/>
            <person name="Weissenbach J."/>
            <person name="Medigue C."/>
            <person name="Le Paslier D."/>
        </authorList>
    </citation>
    <scope>NUCLEOTIDE SEQUENCE</scope>
</reference>
<dbReference type="AlphaFoldDB" id="E6QI72"/>
<dbReference type="EMBL" id="CABQ01000043">
    <property type="protein sequence ID" value="CBI06937.1"/>
    <property type="molecule type" value="Genomic_DNA"/>
</dbReference>
<protein>
    <submittedName>
        <fullName evidence="1">Uncharacterized protein</fullName>
    </submittedName>
</protein>
<accession>E6QI72</accession>
<dbReference type="InterPro" id="IPR010982">
    <property type="entry name" value="Lambda_DNA-bd_dom_sf"/>
</dbReference>
<evidence type="ECO:0000313" key="1">
    <source>
        <dbReference type="EMBL" id="CBI06937.1"/>
    </source>
</evidence>
<proteinExistence type="predicted"/>
<dbReference type="Pfam" id="PF15731">
    <property type="entry name" value="MqsA_antitoxin"/>
    <property type="match status" value="1"/>
</dbReference>
<name>E6QI72_9ZZZZ</name>
<organism evidence="1">
    <name type="scientific">mine drainage metagenome</name>
    <dbReference type="NCBI Taxonomy" id="410659"/>
    <lineage>
        <taxon>unclassified sequences</taxon>
        <taxon>metagenomes</taxon>
        <taxon>ecological metagenomes</taxon>
    </lineage>
</organism>
<dbReference type="InterPro" id="IPR032758">
    <property type="entry name" value="MqsA/HigA-2"/>
</dbReference>
<sequence>MAAEGSTLFRNENGKTKPPVALVKLLYILDRHQELLEESWRVRGGWKEHA</sequence>